<comment type="caution">
    <text evidence="3">The sequence shown here is derived from an EMBL/GenBank/DDBJ whole genome shotgun (WGS) entry which is preliminary data.</text>
</comment>
<gene>
    <name evidence="3" type="ORF">DF183_12565</name>
</gene>
<dbReference type="Gene3D" id="3.40.50.2000">
    <property type="entry name" value="Glycogen Phosphorylase B"/>
    <property type="match status" value="1"/>
</dbReference>
<name>A0A2U2BIY6_ALCFA</name>
<dbReference type="InterPro" id="IPR001173">
    <property type="entry name" value="Glyco_trans_2-like"/>
</dbReference>
<dbReference type="PANTHER" id="PTHR43685:SF11">
    <property type="entry name" value="GLYCOSYLTRANSFERASE TAGX-RELATED"/>
    <property type="match status" value="1"/>
</dbReference>
<feature type="domain" description="Glycosyltransferase 2-like" evidence="1">
    <location>
        <begin position="411"/>
        <end position="572"/>
    </location>
</feature>
<dbReference type="SUPFAM" id="SSF53448">
    <property type="entry name" value="Nucleotide-diphospho-sugar transferases"/>
    <property type="match status" value="1"/>
</dbReference>
<evidence type="ECO:0000259" key="2">
    <source>
        <dbReference type="Pfam" id="PF13524"/>
    </source>
</evidence>
<reference evidence="3 4" key="1">
    <citation type="submission" date="2018-05" db="EMBL/GenBank/DDBJ databases">
        <title>Genome Sequence of an Efficient Indole-Degrading Bacterium, Alcaligenes sp.YBY.</title>
        <authorList>
            <person name="Yang B."/>
        </authorList>
    </citation>
    <scope>NUCLEOTIDE SEQUENCE [LARGE SCALE GENOMIC DNA]</scope>
    <source>
        <strain evidence="3 4">YBY</strain>
    </source>
</reference>
<feature type="domain" description="Spore protein YkvP/CgeB glycosyl transferase-like" evidence="2">
    <location>
        <begin position="285"/>
        <end position="394"/>
    </location>
</feature>
<dbReference type="InterPro" id="IPR029044">
    <property type="entry name" value="Nucleotide-diphossugar_trans"/>
</dbReference>
<organism evidence="3 4">
    <name type="scientific">Alcaligenes faecalis</name>
    <dbReference type="NCBI Taxonomy" id="511"/>
    <lineage>
        <taxon>Bacteria</taxon>
        <taxon>Pseudomonadati</taxon>
        <taxon>Pseudomonadota</taxon>
        <taxon>Betaproteobacteria</taxon>
        <taxon>Burkholderiales</taxon>
        <taxon>Alcaligenaceae</taxon>
        <taxon>Alcaligenes</taxon>
    </lineage>
</organism>
<dbReference type="InterPro" id="IPR055259">
    <property type="entry name" value="YkvP/CgeB_Glyco_trans-like"/>
</dbReference>
<evidence type="ECO:0000313" key="3">
    <source>
        <dbReference type="EMBL" id="PWE13985.1"/>
    </source>
</evidence>
<dbReference type="InterPro" id="IPR050834">
    <property type="entry name" value="Glycosyltransf_2"/>
</dbReference>
<dbReference type="EMBL" id="QEXO01000003">
    <property type="protein sequence ID" value="PWE13985.1"/>
    <property type="molecule type" value="Genomic_DNA"/>
</dbReference>
<sequence>MAQTGVKKAADAFRNGDYSTAIALYRELSAKLGSEFFKVNVDLCYERLHGSDKAAGAALLSQTGKRASLKNKGKLNGRLRAISILDEISEECWRHEMKCYPINRTNYKKQVVESSSDFCFLESCWKGNKGTWEYAFTSPGLKHANAQALLDLIDNVKNKMPLVFWNKEDPMHYDRYLPIAKSADIIFTTDSNKVKDYIRDVPGAEVYAVPFAAQEKICNPSDRFRLPSESVCFAGSYYGVGHDERKRQMDALLPSIIDFNGAIYDRMSKIEGDRYKFPPQYQPFIRDAVPFTEIVKLYKKFKVFLNVNTIIDSPTMMSRRVYELLACGTPVVSTPSKAIDAQFSGIVHVANDSKEANVIIDKLLSDEFYWEKSSHLGYREVMTKHTYSHRARSIEMALGYEVNDIKPLVSIITCTRRPNMIDRIVENISRQNYPNCELILVIQGFTEAQKYELTNKLKTRKSNIRRVELIENNSEETLGERFNKASELVRGEYIAKMDDDDFYFANYLSDMLIPFSFGNYGLVGKSEIYMYLSGANKLIRRFPGMKHRNVDFVAGATFVFKTDVFKKYKFKSLNRGEDSDLIDRLKKDGVQIYASDPFNFIVWRGETAGHTWNVTDEYFLTGNQTQVVANYLDTSFCDF</sequence>
<protein>
    <submittedName>
        <fullName evidence="3">Capsule biosynthesis protein</fullName>
    </submittedName>
</protein>
<reference evidence="3 4" key="2">
    <citation type="submission" date="2018-05" db="EMBL/GenBank/DDBJ databases">
        <authorList>
            <person name="Lanie J.A."/>
            <person name="Ng W.-L."/>
            <person name="Kazmierczak K.M."/>
            <person name="Andrzejewski T.M."/>
            <person name="Davidsen T.M."/>
            <person name="Wayne K.J."/>
            <person name="Tettelin H."/>
            <person name="Glass J.I."/>
            <person name="Rusch D."/>
            <person name="Podicherti R."/>
            <person name="Tsui H.-C.T."/>
            <person name="Winkler M.E."/>
        </authorList>
    </citation>
    <scope>NUCLEOTIDE SEQUENCE [LARGE SCALE GENOMIC DNA]</scope>
    <source>
        <strain evidence="3 4">YBY</strain>
    </source>
</reference>
<evidence type="ECO:0000259" key="1">
    <source>
        <dbReference type="Pfam" id="PF00535"/>
    </source>
</evidence>
<accession>A0A2U2BIY6</accession>
<dbReference type="AlphaFoldDB" id="A0A2U2BIY6"/>
<dbReference type="Pfam" id="PF00535">
    <property type="entry name" value="Glycos_transf_2"/>
    <property type="match status" value="1"/>
</dbReference>
<dbReference type="RefSeq" id="WP_109089241.1">
    <property type="nucleotide sequence ID" value="NZ_QEXO01000003.1"/>
</dbReference>
<proteinExistence type="predicted"/>
<dbReference type="Proteomes" id="UP000245216">
    <property type="component" value="Unassembled WGS sequence"/>
</dbReference>
<dbReference type="PANTHER" id="PTHR43685">
    <property type="entry name" value="GLYCOSYLTRANSFERASE"/>
    <property type="match status" value="1"/>
</dbReference>
<dbReference type="CDD" id="cd00761">
    <property type="entry name" value="Glyco_tranf_GTA_type"/>
    <property type="match status" value="1"/>
</dbReference>
<dbReference type="Gene3D" id="3.90.550.10">
    <property type="entry name" value="Spore Coat Polysaccharide Biosynthesis Protein SpsA, Chain A"/>
    <property type="match status" value="1"/>
</dbReference>
<dbReference type="Pfam" id="PF13524">
    <property type="entry name" value="Glyco_trans_1_2"/>
    <property type="match status" value="1"/>
</dbReference>
<evidence type="ECO:0000313" key="4">
    <source>
        <dbReference type="Proteomes" id="UP000245216"/>
    </source>
</evidence>